<dbReference type="KEGG" id="samy:DB32_007845"/>
<evidence type="ECO:0000313" key="5">
    <source>
        <dbReference type="Proteomes" id="UP000034883"/>
    </source>
</evidence>
<dbReference type="InterPro" id="IPR001599">
    <property type="entry name" value="Macroglobln_a2"/>
</dbReference>
<dbReference type="Pfam" id="PF00207">
    <property type="entry name" value="A2M"/>
    <property type="match status" value="1"/>
</dbReference>
<dbReference type="InterPro" id="IPR051802">
    <property type="entry name" value="YfhM-like"/>
</dbReference>
<reference evidence="4 5" key="1">
    <citation type="submission" date="2015-03" db="EMBL/GenBank/DDBJ databases">
        <title>Genome assembly of Sandaracinus amylolyticus DSM 53668.</title>
        <authorList>
            <person name="Sharma G."/>
            <person name="Subramanian S."/>
        </authorList>
    </citation>
    <scope>NUCLEOTIDE SEQUENCE [LARGE SCALE GENOMIC DNA]</scope>
    <source>
        <strain evidence="4 5">DSM 53668</strain>
    </source>
</reference>
<evidence type="ECO:0000313" key="4">
    <source>
        <dbReference type="EMBL" id="AKF10696.1"/>
    </source>
</evidence>
<dbReference type="PANTHER" id="PTHR40094">
    <property type="entry name" value="ALPHA-2-MACROGLOBULIN HOMOLOG"/>
    <property type="match status" value="1"/>
</dbReference>
<feature type="region of interest" description="Disordered" evidence="1">
    <location>
        <begin position="859"/>
        <end position="878"/>
    </location>
</feature>
<evidence type="ECO:0000259" key="3">
    <source>
        <dbReference type="SMART" id="SM01360"/>
    </source>
</evidence>
<sequence length="1532" mass="162170">MVLVIALGTGAPARGVDLTTSLPIPLPNRPFLLVDAPRRFLPSESAEVNVDLAEEGTVGVAVLRVHDPVALLAMSPSRQGISVAPTALGRESEALMAQSGPLPRRGTALTLIATRDEPLRIRRGRGRVASAGESAVYDSYEGEESDVETYGVHAGAWATGSIALGRLPEGLYLVRVTRGAWAGSTLVSVGRDVLLVRRGDLHDEVRVIGADGAPRANVRVEARVGASVIAAGVTNAQGALRVPASDRERLRFVAREGEDVTWADVAHARMAACDPRVFLGTGRPVFRAGDVIHVRGQVRGCDTRGEERPLADEPLVLAPGDVTVRSDANGDFVAELIAPADGILRARVRGHESVRDVTIDPRRLPDRALTVRVDRAYAASGERVAVEVADADGGWPRVAQVSLRTPVGTMSSEIGPSRPARFSFVMPRRDEVLARVSLEATLAQPGRVQTAHAELWTGRRAEIVELSSDRSHGQENARMPVRVRASDLAGNARPGAIVVSLHGSDGNARGPERARWDVQAGEDGWATLDVELRGGGPWWIEARRGESVASLVVRNRPGPPQLGTRGELAVQPRAEIVEPGGTLEVDVRMRAGASAWVTLEQGSVHASRLVRGSQRVTLDVPREARGMATVVATEVRGAEVKSASATVEVRTSRRFAMSTATERRSYAEGERAQVTIEARDHAGAPRDAVVSVWMADAGWWELGDERHPAPDDYFRIAGRPASAGDGSAPVVYGAEEGRHVDAWMEWNGTRVERASFRHGWGFGGALVAMERSGSLRDVVQALAQAAGLRGAEVCERANARHEPVSVRAQQLPWDLIAMRTHELASVQLDGEEALGEPYVQGGVLHFECGGGTGVSGAGASGSGSGYGSGTGGMGMRGGAREERLEGTLFFLGRLALGADGREVIEIPLPAHPGRWRIEALAIADDGGGASASAVVHTTRPVVATIQAPRRLAVGDESELRIDVLAPSAAGATVEIAIASGGELVIEGEARSVAIDARGHGSLPLRVRAVREGRSSVTVRAAVASGADDEVRTDVEVAPSATSQPVAMRAVIGPDATDVMIPVPPRVRDAVLRVRVGSDVAAMVRERLEVLHAPQWQVPVLRADRLGALLALARASDDDAVVRAVRGEAAALIASAEADAGGDGSLSWWAGIARDDVMTAELVWGLAPWRDDAALRAGWVRAAEALRTRMDAGEIDAREAAAVAAALARAGDRDRARRLLSDAALDHPDALVWAVRAARAAGDSASPYGARLEPIVDAMLTSRATGGTCFTGFLCTARQSERATMARAAEALIESGRPGARERAARIAMRIAERPADVGAWTWGDADADVLALIARLEDGHADDVVATVVQGERRLARVRGDASVVVPAGDEPIALRFEGGRGRFVLASIDGVVDVDATRAGRGNVPVERRFVSERGGQFVEIELTLRRDARDVALSVPLPAGLELGRATVGVSATGRRFTWWGAEVDAGPEVPRLARDASGLALRWERLRAGRYVVRVPLVQSARGRFTAGAVLLRTADDTTWGLAPPLVLE</sequence>
<dbReference type="Proteomes" id="UP000034883">
    <property type="component" value="Chromosome"/>
</dbReference>
<dbReference type="EMBL" id="CP011125">
    <property type="protein sequence ID" value="AKF10696.1"/>
    <property type="molecule type" value="Genomic_DNA"/>
</dbReference>
<accession>A0A0F6W9D8</accession>
<feature type="domain" description="Alpha-2-macroglobulin bait region" evidence="2">
    <location>
        <begin position="568"/>
        <end position="702"/>
    </location>
</feature>
<organism evidence="4 5">
    <name type="scientific">Sandaracinus amylolyticus</name>
    <dbReference type="NCBI Taxonomy" id="927083"/>
    <lineage>
        <taxon>Bacteria</taxon>
        <taxon>Pseudomonadati</taxon>
        <taxon>Myxococcota</taxon>
        <taxon>Polyangia</taxon>
        <taxon>Polyangiales</taxon>
        <taxon>Sandaracinaceae</taxon>
        <taxon>Sandaracinus</taxon>
    </lineage>
</organism>
<dbReference type="SMART" id="SM01360">
    <property type="entry name" value="A2M"/>
    <property type="match status" value="1"/>
</dbReference>
<dbReference type="PANTHER" id="PTHR40094:SF1">
    <property type="entry name" value="UBIQUITIN DOMAIN-CONTAINING PROTEIN"/>
    <property type="match status" value="1"/>
</dbReference>
<evidence type="ECO:0000256" key="1">
    <source>
        <dbReference type="SAM" id="MobiDB-lite"/>
    </source>
</evidence>
<keyword evidence="5" id="KW-1185">Reference proteome</keyword>
<dbReference type="InterPro" id="IPR011625">
    <property type="entry name" value="A2M_N_BRD"/>
</dbReference>
<evidence type="ECO:0000259" key="2">
    <source>
        <dbReference type="SMART" id="SM01359"/>
    </source>
</evidence>
<feature type="domain" description="Alpha-2-macroglobulin" evidence="3">
    <location>
        <begin position="887"/>
        <end position="977"/>
    </location>
</feature>
<dbReference type="SMART" id="SM01359">
    <property type="entry name" value="A2M_N_2"/>
    <property type="match status" value="1"/>
</dbReference>
<name>A0A0F6W9D8_9BACT</name>
<feature type="compositionally biased region" description="Gly residues" evidence="1">
    <location>
        <begin position="859"/>
        <end position="877"/>
    </location>
</feature>
<dbReference type="GO" id="GO:0004866">
    <property type="term" value="F:endopeptidase inhibitor activity"/>
    <property type="evidence" value="ECO:0007669"/>
    <property type="project" value="InterPro"/>
</dbReference>
<protein>
    <recommendedName>
        <fullName evidence="6">Alpha-2-macroglobulin domain-containing protein</fullName>
    </recommendedName>
</protein>
<dbReference type="STRING" id="927083.DB32_007845"/>
<evidence type="ECO:0008006" key="6">
    <source>
        <dbReference type="Google" id="ProtNLM"/>
    </source>
</evidence>
<proteinExistence type="predicted"/>
<gene>
    <name evidence="4" type="ORF">DB32_007845</name>
</gene>